<sequence>MIWKQNNEQQYPSGHSNMSNHTLSAAISKFYLNPSMADIFFKIETKIGTGEWESIPSHKFLLAAISDVFCSTFDEKKEINDFNIGGTSPTAFKEFLRLFYFDEVILTSANAKQVIVLAKKFNQKSETFVPLTASLSHSNRTSSGICART</sequence>
<evidence type="ECO:0000259" key="1">
    <source>
        <dbReference type="PROSITE" id="PS50097"/>
    </source>
</evidence>
<feature type="domain" description="BTB" evidence="1">
    <location>
        <begin position="37"/>
        <end position="108"/>
    </location>
</feature>
<gene>
    <name evidence="2" type="primary">btbd6a_3</name>
    <name evidence="2" type="ORF">Bhyg_13861</name>
</gene>
<keyword evidence="3" id="KW-1185">Reference proteome</keyword>
<name>A0A9Q0RWQ7_9DIPT</name>
<dbReference type="Gene3D" id="3.30.710.10">
    <property type="entry name" value="Potassium Channel Kv1.1, Chain A"/>
    <property type="match status" value="1"/>
</dbReference>
<organism evidence="2 3">
    <name type="scientific">Pseudolycoriella hygida</name>
    <dbReference type="NCBI Taxonomy" id="35572"/>
    <lineage>
        <taxon>Eukaryota</taxon>
        <taxon>Metazoa</taxon>
        <taxon>Ecdysozoa</taxon>
        <taxon>Arthropoda</taxon>
        <taxon>Hexapoda</taxon>
        <taxon>Insecta</taxon>
        <taxon>Pterygota</taxon>
        <taxon>Neoptera</taxon>
        <taxon>Endopterygota</taxon>
        <taxon>Diptera</taxon>
        <taxon>Nematocera</taxon>
        <taxon>Sciaroidea</taxon>
        <taxon>Sciaridae</taxon>
        <taxon>Pseudolycoriella</taxon>
    </lineage>
</organism>
<dbReference type="InterPro" id="IPR051481">
    <property type="entry name" value="BTB-POZ/Galectin-3-binding"/>
</dbReference>
<dbReference type="PROSITE" id="PS50097">
    <property type="entry name" value="BTB"/>
    <property type="match status" value="1"/>
</dbReference>
<dbReference type="SUPFAM" id="SSF54695">
    <property type="entry name" value="POZ domain"/>
    <property type="match status" value="1"/>
</dbReference>
<dbReference type="AlphaFoldDB" id="A0A9Q0RWQ7"/>
<proteinExistence type="predicted"/>
<dbReference type="Pfam" id="PF00651">
    <property type="entry name" value="BTB"/>
    <property type="match status" value="1"/>
</dbReference>
<reference evidence="2" key="1">
    <citation type="submission" date="2022-07" db="EMBL/GenBank/DDBJ databases">
        <authorList>
            <person name="Trinca V."/>
            <person name="Uliana J.V.C."/>
            <person name="Torres T.T."/>
            <person name="Ward R.J."/>
            <person name="Monesi N."/>
        </authorList>
    </citation>
    <scope>NUCLEOTIDE SEQUENCE</scope>
    <source>
        <strain evidence="2">HSMRA1968</strain>
        <tissue evidence="2">Whole embryos</tissue>
    </source>
</reference>
<dbReference type="PANTHER" id="PTHR24410">
    <property type="entry name" value="HL07962P-RELATED"/>
    <property type="match status" value="1"/>
</dbReference>
<evidence type="ECO:0000313" key="2">
    <source>
        <dbReference type="EMBL" id="KAJ6635276.1"/>
    </source>
</evidence>
<comment type="caution">
    <text evidence="2">The sequence shown here is derived from an EMBL/GenBank/DDBJ whole genome shotgun (WGS) entry which is preliminary data.</text>
</comment>
<dbReference type="EMBL" id="WJQU01000004">
    <property type="protein sequence ID" value="KAJ6635276.1"/>
    <property type="molecule type" value="Genomic_DNA"/>
</dbReference>
<dbReference type="InterPro" id="IPR000210">
    <property type="entry name" value="BTB/POZ_dom"/>
</dbReference>
<accession>A0A9Q0RWQ7</accession>
<dbReference type="PANTHER" id="PTHR24410:SF41">
    <property type="entry name" value="HL07962P"/>
    <property type="match status" value="1"/>
</dbReference>
<evidence type="ECO:0000313" key="3">
    <source>
        <dbReference type="Proteomes" id="UP001151699"/>
    </source>
</evidence>
<dbReference type="Proteomes" id="UP001151699">
    <property type="component" value="Chromosome C"/>
</dbReference>
<dbReference type="InterPro" id="IPR011333">
    <property type="entry name" value="SKP1/BTB/POZ_sf"/>
</dbReference>
<protein>
    <submittedName>
        <fullName evidence="2">BTB/POZ domain-containing protein 6-A</fullName>
    </submittedName>
</protein>